<dbReference type="EMBL" id="CACRXK020011483">
    <property type="protein sequence ID" value="CAB4021521.1"/>
    <property type="molecule type" value="Genomic_DNA"/>
</dbReference>
<dbReference type="OrthoDB" id="5982038at2759"/>
<feature type="domain" description="DUF6589" evidence="2">
    <location>
        <begin position="83"/>
        <end position="425"/>
    </location>
</feature>
<dbReference type="AlphaFoldDB" id="A0A7D9L276"/>
<protein>
    <recommendedName>
        <fullName evidence="2">DUF6589 domain-containing protein</fullName>
    </recommendedName>
</protein>
<evidence type="ECO:0000313" key="3">
    <source>
        <dbReference type="EMBL" id="CAB4021521.1"/>
    </source>
</evidence>
<feature type="compositionally biased region" description="Polar residues" evidence="1">
    <location>
        <begin position="195"/>
        <end position="204"/>
    </location>
</feature>
<accession>A0A7D9L276</accession>
<name>A0A7D9L276_PARCT</name>
<evidence type="ECO:0000313" key="4">
    <source>
        <dbReference type="Proteomes" id="UP001152795"/>
    </source>
</evidence>
<dbReference type="Proteomes" id="UP001152795">
    <property type="component" value="Unassembled WGS sequence"/>
</dbReference>
<dbReference type="InterPro" id="IPR046496">
    <property type="entry name" value="DUF6589"/>
</dbReference>
<evidence type="ECO:0000256" key="1">
    <source>
        <dbReference type="SAM" id="MobiDB-lite"/>
    </source>
</evidence>
<keyword evidence="4" id="KW-1185">Reference proteome</keyword>
<sequence>MKYTIQEDIGAHFLDKVVQEVKDGKTFSFVIDNIDWEEHVYEMRSDNQNQSVHAVATSIVFDRVSSSHLPDEEPQQSLASCDVVKLVQLSDSDIAIQKRVYKSIAAHILCEYIPTFKFLKDLVTHFDVPMQHKVEMQQKSLVVPFPVLFKDEKRYAEIVDVLDQLEKWVHHIYALAGKIPPEKDISNAHHVTLPSLPSTSQPDQPLSHVHPVADPNDPLAKVRVPCYSDQLTRVRIAGAKDLRAGCHTAKDQISHIYPIKCADWHCKRSFLKLIFKKLYKNSGRAAGTLRFFREKLQRRNVTRDVKHFEECEQLFLSVGRAYTVAAFLQFFGMSALDDSPSHNIPPYDVVQGNGDQKLYFDTILDKFVEEYLMQTTHDADCDEEPDDQQPDRIRQYSICLLRFFFILEDFKRAVRIGDGDRLASLRKHKLTRQGGLPLQP</sequence>
<dbReference type="Pfam" id="PF20231">
    <property type="entry name" value="DUF6589"/>
    <property type="match status" value="1"/>
</dbReference>
<evidence type="ECO:0000259" key="2">
    <source>
        <dbReference type="Pfam" id="PF20231"/>
    </source>
</evidence>
<organism evidence="3 4">
    <name type="scientific">Paramuricea clavata</name>
    <name type="common">Red gorgonian</name>
    <name type="synonym">Violescent sea-whip</name>
    <dbReference type="NCBI Taxonomy" id="317549"/>
    <lineage>
        <taxon>Eukaryota</taxon>
        <taxon>Metazoa</taxon>
        <taxon>Cnidaria</taxon>
        <taxon>Anthozoa</taxon>
        <taxon>Octocorallia</taxon>
        <taxon>Malacalcyonacea</taxon>
        <taxon>Plexauridae</taxon>
        <taxon>Paramuricea</taxon>
    </lineage>
</organism>
<feature type="region of interest" description="Disordered" evidence="1">
    <location>
        <begin position="191"/>
        <end position="214"/>
    </location>
</feature>
<comment type="caution">
    <text evidence="3">The sequence shown here is derived from an EMBL/GenBank/DDBJ whole genome shotgun (WGS) entry which is preliminary data.</text>
</comment>
<gene>
    <name evidence="3" type="ORF">PACLA_8A050211</name>
</gene>
<proteinExistence type="predicted"/>
<reference evidence="3" key="1">
    <citation type="submission" date="2020-04" db="EMBL/GenBank/DDBJ databases">
        <authorList>
            <person name="Alioto T."/>
            <person name="Alioto T."/>
            <person name="Gomez Garrido J."/>
        </authorList>
    </citation>
    <scope>NUCLEOTIDE SEQUENCE</scope>
    <source>
        <strain evidence="3">A484AB</strain>
    </source>
</reference>